<keyword evidence="2" id="KW-1185">Reference proteome</keyword>
<proteinExistence type="predicted"/>
<dbReference type="Proteomes" id="UP001497453">
    <property type="component" value="Chromosome 4"/>
</dbReference>
<evidence type="ECO:0008006" key="3">
    <source>
        <dbReference type="Google" id="ProtNLM"/>
    </source>
</evidence>
<dbReference type="EMBL" id="OZ037947">
    <property type="protein sequence ID" value="CAL1708306.1"/>
    <property type="molecule type" value="Genomic_DNA"/>
</dbReference>
<organism evidence="1 2">
    <name type="scientific">Somion occarium</name>
    <dbReference type="NCBI Taxonomy" id="3059160"/>
    <lineage>
        <taxon>Eukaryota</taxon>
        <taxon>Fungi</taxon>
        <taxon>Dikarya</taxon>
        <taxon>Basidiomycota</taxon>
        <taxon>Agaricomycotina</taxon>
        <taxon>Agaricomycetes</taxon>
        <taxon>Polyporales</taxon>
        <taxon>Cerrenaceae</taxon>
        <taxon>Somion</taxon>
    </lineage>
</organism>
<gene>
    <name evidence="1" type="ORF">GFSPODELE1_LOCUS6790</name>
</gene>
<sequence length="173" mass="19709">MPISWVPLALVLHFDHLGQNHHYCQYPRSLVEQFYGRNQVQHLAMSMLDRFHMNSSQVHMVSSQCHTYEDYCLFPHPPHITRLILCARISSPPIQTHPRLAGLHSAYFPICHPMTRPIARLGLASDTSVEDYSLSLHTVFHTTFLRLSLEPSQSSVSIVTVSSCHLHRGNKCG</sequence>
<name>A0ABP1DKD1_9APHY</name>
<protein>
    <recommendedName>
        <fullName evidence="3">Secreted protein</fullName>
    </recommendedName>
</protein>
<evidence type="ECO:0000313" key="1">
    <source>
        <dbReference type="EMBL" id="CAL1708306.1"/>
    </source>
</evidence>
<evidence type="ECO:0000313" key="2">
    <source>
        <dbReference type="Proteomes" id="UP001497453"/>
    </source>
</evidence>
<accession>A0ABP1DKD1</accession>
<reference evidence="2" key="1">
    <citation type="submission" date="2024-04" db="EMBL/GenBank/DDBJ databases">
        <authorList>
            <person name="Shaw F."/>
            <person name="Minotto A."/>
        </authorList>
    </citation>
    <scope>NUCLEOTIDE SEQUENCE [LARGE SCALE GENOMIC DNA]</scope>
</reference>